<dbReference type="GO" id="GO:0016853">
    <property type="term" value="F:isomerase activity"/>
    <property type="evidence" value="ECO:0007669"/>
    <property type="project" value="UniProtKB-KW"/>
</dbReference>
<name>A0ABV0FP34_9GAMM</name>
<evidence type="ECO:0000256" key="1">
    <source>
        <dbReference type="SAM" id="Phobius"/>
    </source>
</evidence>
<organism evidence="3 4">
    <name type="scientific">Shewanella vesiculosa</name>
    <dbReference type="NCBI Taxonomy" id="518738"/>
    <lineage>
        <taxon>Bacteria</taxon>
        <taxon>Pseudomonadati</taxon>
        <taxon>Pseudomonadota</taxon>
        <taxon>Gammaproteobacteria</taxon>
        <taxon>Alteromonadales</taxon>
        <taxon>Shewanellaceae</taxon>
        <taxon>Shewanella</taxon>
    </lineage>
</organism>
<evidence type="ECO:0000313" key="3">
    <source>
        <dbReference type="EMBL" id="MEO3682583.1"/>
    </source>
</evidence>
<reference evidence="3 4" key="1">
    <citation type="submission" date="2024-05" db="EMBL/GenBank/DDBJ databases">
        <title>Genome sequencing of Marine Estuary Bacteria, Shewanella vesiculosa and S. baltica, and Pseudomonas syringae.</title>
        <authorList>
            <person name="Gurung A."/>
            <person name="Maclea K.S."/>
        </authorList>
    </citation>
    <scope>NUCLEOTIDE SEQUENCE [LARGE SCALE GENOMIC DNA]</scope>
    <source>
        <strain evidence="3 4">1A</strain>
    </source>
</reference>
<accession>A0ABV0FP34</accession>
<sequence length="214" mass="24126">MKTLTKAAKSQPHWQIPQSMHWLAELLFGVVGALVLALVVMLSVSDAFANDGDSVSHIATTAPLVKADTADVPLIEVGTADMSLLWLDIYSAKLFSIDGKYQANRFPMTLDIQYHRDIDASDLVDATIEQWQHLGLTKDNIELYRQQIVKAWPDVKEGDRLTFRVNTPEDAAFLLNDKPYYQVNNSQFPEAFLDIWLSEKTSHPELRKQLIGVN</sequence>
<evidence type="ECO:0000313" key="4">
    <source>
        <dbReference type="Proteomes" id="UP001477278"/>
    </source>
</evidence>
<dbReference type="RefSeq" id="WP_347690136.1">
    <property type="nucleotide sequence ID" value="NZ_JBDPZN010000003.1"/>
</dbReference>
<feature type="domain" description="Chalcone isomerase" evidence="2">
    <location>
        <begin position="85"/>
        <end position="212"/>
    </location>
</feature>
<keyword evidence="3" id="KW-0413">Isomerase</keyword>
<protein>
    <submittedName>
        <fullName evidence="3">Chalcone isomerase family protein</fullName>
    </submittedName>
</protein>
<dbReference type="InterPro" id="IPR016087">
    <property type="entry name" value="Chalcone_isomerase"/>
</dbReference>
<dbReference type="EMBL" id="JBDPZN010000003">
    <property type="protein sequence ID" value="MEO3682583.1"/>
    <property type="molecule type" value="Genomic_DNA"/>
</dbReference>
<keyword evidence="1" id="KW-1133">Transmembrane helix</keyword>
<keyword evidence="1" id="KW-0812">Transmembrane</keyword>
<dbReference type="Proteomes" id="UP001477278">
    <property type="component" value="Unassembled WGS sequence"/>
</dbReference>
<keyword evidence="4" id="KW-1185">Reference proteome</keyword>
<dbReference type="Pfam" id="PF16036">
    <property type="entry name" value="Chalcone_3"/>
    <property type="match status" value="1"/>
</dbReference>
<proteinExistence type="predicted"/>
<keyword evidence="1" id="KW-0472">Membrane</keyword>
<feature type="transmembrane region" description="Helical" evidence="1">
    <location>
        <begin position="21"/>
        <end position="44"/>
    </location>
</feature>
<gene>
    <name evidence="3" type="ORF">ABHN84_09835</name>
</gene>
<evidence type="ECO:0000259" key="2">
    <source>
        <dbReference type="Pfam" id="PF16036"/>
    </source>
</evidence>
<comment type="caution">
    <text evidence="3">The sequence shown here is derived from an EMBL/GenBank/DDBJ whole genome shotgun (WGS) entry which is preliminary data.</text>
</comment>